<dbReference type="Proteomes" id="UP000295375">
    <property type="component" value="Unassembled WGS sequence"/>
</dbReference>
<dbReference type="PANTHER" id="PTHR33473:SF19">
    <property type="entry name" value="ATP-DEPENDENT CLP PROTEASE ADAPTER PROTEIN CLPS"/>
    <property type="match status" value="1"/>
</dbReference>
<feature type="domain" description="Adaptor protein ClpS core" evidence="2">
    <location>
        <begin position="23"/>
        <end position="101"/>
    </location>
</feature>
<keyword evidence="4" id="KW-1185">Reference proteome</keyword>
<accession>A0A4R6UNG7</accession>
<comment type="caution">
    <text evidence="3">The sequence shown here is derived from an EMBL/GenBank/DDBJ whole genome shotgun (WGS) entry which is preliminary data.</text>
</comment>
<evidence type="ECO:0000313" key="4">
    <source>
        <dbReference type="Proteomes" id="UP000295375"/>
    </source>
</evidence>
<dbReference type="InterPro" id="IPR022935">
    <property type="entry name" value="ClpS"/>
</dbReference>
<dbReference type="PANTHER" id="PTHR33473">
    <property type="entry name" value="ATP-DEPENDENT CLP PROTEASE ADAPTER PROTEIN CLPS1, CHLOROPLASTIC"/>
    <property type="match status" value="1"/>
</dbReference>
<dbReference type="InterPro" id="IPR003769">
    <property type="entry name" value="ClpS_core"/>
</dbReference>
<name>A0A4R6UNG7_9GAMM</name>
<reference evidence="3 4" key="1">
    <citation type="submission" date="2019-03" db="EMBL/GenBank/DDBJ databases">
        <title>Genomic Encyclopedia of Type Strains, Phase IV (KMG-IV): sequencing the most valuable type-strain genomes for metagenomic binning, comparative biology and taxonomic classification.</title>
        <authorList>
            <person name="Goeker M."/>
        </authorList>
    </citation>
    <scope>NUCLEOTIDE SEQUENCE [LARGE SCALE GENOMIC DNA]</scope>
    <source>
        <strain evidence="3 4">DSM 103792</strain>
    </source>
</reference>
<dbReference type="HAMAP" id="MF_00302">
    <property type="entry name" value="ClpS"/>
    <property type="match status" value="1"/>
</dbReference>
<dbReference type="NCBIfam" id="NF000672">
    <property type="entry name" value="PRK00033.1-5"/>
    <property type="match status" value="1"/>
</dbReference>
<comment type="similarity">
    <text evidence="1">Belongs to the ClpS family.</text>
</comment>
<dbReference type="Gene3D" id="3.30.1390.10">
    <property type="match status" value="1"/>
</dbReference>
<protein>
    <recommendedName>
        <fullName evidence="1">ATP-dependent Clp protease adapter protein ClpS</fullName>
    </recommendedName>
</protein>
<dbReference type="InterPro" id="IPR014719">
    <property type="entry name" value="Ribosomal_bL12_C/ClpS-like"/>
</dbReference>
<organism evidence="3 4">
    <name type="scientific">Permianibacter aggregans</name>
    <dbReference type="NCBI Taxonomy" id="1510150"/>
    <lineage>
        <taxon>Bacteria</taxon>
        <taxon>Pseudomonadati</taxon>
        <taxon>Pseudomonadota</taxon>
        <taxon>Gammaproteobacteria</taxon>
        <taxon>Pseudomonadales</taxon>
        <taxon>Pseudomonadaceae</taxon>
        <taxon>Permianibacter</taxon>
    </lineage>
</organism>
<dbReference type="AlphaFoldDB" id="A0A4R6UNG7"/>
<evidence type="ECO:0000256" key="1">
    <source>
        <dbReference type="HAMAP-Rule" id="MF_00302"/>
    </source>
</evidence>
<evidence type="ECO:0000313" key="3">
    <source>
        <dbReference type="EMBL" id="TDQ48678.1"/>
    </source>
</evidence>
<keyword evidence="3" id="KW-0645">Protease</keyword>
<dbReference type="SUPFAM" id="SSF54736">
    <property type="entry name" value="ClpS-like"/>
    <property type="match status" value="1"/>
</dbReference>
<dbReference type="GO" id="GO:0030163">
    <property type="term" value="P:protein catabolic process"/>
    <property type="evidence" value="ECO:0007669"/>
    <property type="project" value="InterPro"/>
</dbReference>
<dbReference type="FunFam" id="3.30.1390.10:FF:000002">
    <property type="entry name" value="ATP-dependent Clp protease adapter protein ClpS"/>
    <property type="match status" value="1"/>
</dbReference>
<evidence type="ECO:0000259" key="2">
    <source>
        <dbReference type="Pfam" id="PF02617"/>
    </source>
</evidence>
<dbReference type="Pfam" id="PF02617">
    <property type="entry name" value="ClpS"/>
    <property type="match status" value="1"/>
</dbReference>
<proteinExistence type="inferred from homology"/>
<dbReference type="RefSeq" id="WP_133589847.1">
    <property type="nucleotide sequence ID" value="NZ_CP037953.1"/>
</dbReference>
<keyword evidence="3" id="KW-0378">Hydrolase</keyword>
<dbReference type="EMBL" id="SNYM01000006">
    <property type="protein sequence ID" value="TDQ48678.1"/>
    <property type="molecule type" value="Genomic_DNA"/>
</dbReference>
<dbReference type="GO" id="GO:0006508">
    <property type="term" value="P:proteolysis"/>
    <property type="evidence" value="ECO:0007669"/>
    <property type="project" value="UniProtKB-UniRule"/>
</dbReference>
<dbReference type="GO" id="GO:0008233">
    <property type="term" value="F:peptidase activity"/>
    <property type="evidence" value="ECO:0007669"/>
    <property type="project" value="UniProtKB-KW"/>
</dbReference>
<dbReference type="OrthoDB" id="9796121at2"/>
<sequence length="106" mass="11870">MGMTHLPAGQPGVEVAPAEPQVKPPKMYKVVMLNDDYTPMDFVVDVLRRFFSMNPEKAVKVMLQVHHDGRAVCGVYRYEIAESKAMQVVEYAKAHEHPLQCAVEAA</sequence>
<comment type="function">
    <text evidence="1">Involved in the modulation of the specificity of the ClpAP-mediated ATP-dependent protein degradation.</text>
</comment>
<comment type="subunit">
    <text evidence="1">Binds to the N-terminal domain of the chaperone ClpA.</text>
</comment>
<gene>
    <name evidence="1" type="primary">clpS</name>
    <name evidence="3" type="ORF">EV696_106118</name>
</gene>